<organism evidence="1 2">
    <name type="scientific">Cichorium intybus</name>
    <name type="common">Chicory</name>
    <dbReference type="NCBI Taxonomy" id="13427"/>
    <lineage>
        <taxon>Eukaryota</taxon>
        <taxon>Viridiplantae</taxon>
        <taxon>Streptophyta</taxon>
        <taxon>Embryophyta</taxon>
        <taxon>Tracheophyta</taxon>
        <taxon>Spermatophyta</taxon>
        <taxon>Magnoliopsida</taxon>
        <taxon>eudicotyledons</taxon>
        <taxon>Gunneridae</taxon>
        <taxon>Pentapetalae</taxon>
        <taxon>asterids</taxon>
        <taxon>campanulids</taxon>
        <taxon>Asterales</taxon>
        <taxon>Asteraceae</taxon>
        <taxon>Cichorioideae</taxon>
        <taxon>Cichorieae</taxon>
        <taxon>Cichoriinae</taxon>
        <taxon>Cichorium</taxon>
    </lineage>
</organism>
<gene>
    <name evidence="1" type="ORF">L2E82_12552</name>
</gene>
<comment type="caution">
    <text evidence="1">The sequence shown here is derived from an EMBL/GenBank/DDBJ whole genome shotgun (WGS) entry which is preliminary data.</text>
</comment>
<dbReference type="EMBL" id="CM042010">
    <property type="protein sequence ID" value="KAI3782503.1"/>
    <property type="molecule type" value="Genomic_DNA"/>
</dbReference>
<evidence type="ECO:0000313" key="2">
    <source>
        <dbReference type="Proteomes" id="UP001055811"/>
    </source>
</evidence>
<keyword evidence="2" id="KW-1185">Reference proteome</keyword>
<evidence type="ECO:0000313" key="1">
    <source>
        <dbReference type="EMBL" id="KAI3782503.1"/>
    </source>
</evidence>
<reference evidence="2" key="1">
    <citation type="journal article" date="2022" name="Mol. Ecol. Resour.">
        <title>The genomes of chicory, endive, great burdock and yacon provide insights into Asteraceae palaeo-polyploidization history and plant inulin production.</title>
        <authorList>
            <person name="Fan W."/>
            <person name="Wang S."/>
            <person name="Wang H."/>
            <person name="Wang A."/>
            <person name="Jiang F."/>
            <person name="Liu H."/>
            <person name="Zhao H."/>
            <person name="Xu D."/>
            <person name="Zhang Y."/>
        </authorList>
    </citation>
    <scope>NUCLEOTIDE SEQUENCE [LARGE SCALE GENOMIC DNA]</scope>
    <source>
        <strain evidence="2">cv. Punajuju</strain>
    </source>
</reference>
<name>A0ACB9GH52_CICIN</name>
<sequence>MIVIHNQTKVLMDQEGQRHLKLIELLQSQIDLLKVDVSEGIHKVDASEVLTPEDNLLVISTNTLKAIRCKDEVDFYPLAGVRSSLSLPKKRCVRCSISTDKLRKSQRTATTMMNDKQSTERYAVVTGANKGIGFETVRQLAAAGVTVVLTVRNEKRGMEATSLLHELGFSNVQYHQLDVQDVQSIEALAKFIQTQFGKLDILVNNAGASGVVMDEDGLRALNIDPASWLSGKATNVVQGVMKTTYDKAKECLDTNYYGVKNLTRALLPLLQRSTSGGRIVNVSSLRGELWRIPNEEIRKELGNLETLSEEKIDGFVEKFLRDLRNDELEVNGWSKMLPAYSVSKAMLNAYTRVLAKTYENMCINCVHPGYVDTDLNWHTGTMTLEEGAQGSVMLALLPEGGPTGRYFDRTQVAEF</sequence>
<dbReference type="Proteomes" id="UP001055811">
    <property type="component" value="Linkage Group LG02"/>
</dbReference>
<reference evidence="1 2" key="2">
    <citation type="journal article" date="2022" name="Mol. Ecol. Resour.">
        <title>The genomes of chicory, endive, great burdock and yacon provide insights into Asteraceae paleo-polyploidization history and plant inulin production.</title>
        <authorList>
            <person name="Fan W."/>
            <person name="Wang S."/>
            <person name="Wang H."/>
            <person name="Wang A."/>
            <person name="Jiang F."/>
            <person name="Liu H."/>
            <person name="Zhao H."/>
            <person name="Xu D."/>
            <person name="Zhang Y."/>
        </authorList>
    </citation>
    <scope>NUCLEOTIDE SEQUENCE [LARGE SCALE GENOMIC DNA]</scope>
    <source>
        <strain evidence="2">cv. Punajuju</strain>
        <tissue evidence="1">Leaves</tissue>
    </source>
</reference>
<accession>A0ACB9GH52</accession>
<protein>
    <submittedName>
        <fullName evidence="1">Uncharacterized protein</fullName>
    </submittedName>
</protein>
<proteinExistence type="predicted"/>